<dbReference type="EMBL" id="AKHW03006194">
    <property type="protein sequence ID" value="KYO23560.1"/>
    <property type="molecule type" value="Genomic_DNA"/>
</dbReference>
<name>A0A151MGQ3_ALLMI</name>
<proteinExistence type="predicted"/>
<keyword evidence="3" id="KW-1185">Reference proteome</keyword>
<dbReference type="AlphaFoldDB" id="A0A151MGQ3"/>
<dbReference type="SUPFAM" id="SSF51735">
    <property type="entry name" value="NAD(P)-binding Rossmann-fold domains"/>
    <property type="match status" value="1"/>
</dbReference>
<evidence type="ECO:0000313" key="3">
    <source>
        <dbReference type="Proteomes" id="UP000050525"/>
    </source>
</evidence>
<accession>A0A151MGQ3</accession>
<dbReference type="STRING" id="8496.A0A151MGQ3"/>
<sequence length="70" mass="7829">MRYLHRCGACCLCVGEVDGAIYNADGIHPQELADYKLEHGTIAAHSRECPPGQRQDYRRSSQRPHNTSST</sequence>
<dbReference type="InterPro" id="IPR036291">
    <property type="entry name" value="NAD(P)-bd_dom_sf"/>
</dbReference>
<protein>
    <submittedName>
        <fullName evidence="2">Uncharacterized protein</fullName>
    </submittedName>
</protein>
<organism evidence="2 3">
    <name type="scientific">Alligator mississippiensis</name>
    <name type="common">American alligator</name>
    <dbReference type="NCBI Taxonomy" id="8496"/>
    <lineage>
        <taxon>Eukaryota</taxon>
        <taxon>Metazoa</taxon>
        <taxon>Chordata</taxon>
        <taxon>Craniata</taxon>
        <taxon>Vertebrata</taxon>
        <taxon>Euteleostomi</taxon>
        <taxon>Archelosauria</taxon>
        <taxon>Archosauria</taxon>
        <taxon>Crocodylia</taxon>
        <taxon>Alligatoridae</taxon>
        <taxon>Alligatorinae</taxon>
        <taxon>Alligator</taxon>
    </lineage>
</organism>
<reference evidence="2 3" key="1">
    <citation type="journal article" date="2012" name="Genome Biol.">
        <title>Sequencing three crocodilian genomes to illuminate the evolution of archosaurs and amniotes.</title>
        <authorList>
            <person name="St John J.A."/>
            <person name="Braun E.L."/>
            <person name="Isberg S.R."/>
            <person name="Miles L.G."/>
            <person name="Chong A.Y."/>
            <person name="Gongora J."/>
            <person name="Dalzell P."/>
            <person name="Moran C."/>
            <person name="Bed'hom B."/>
            <person name="Abzhanov A."/>
            <person name="Burgess S.C."/>
            <person name="Cooksey A.M."/>
            <person name="Castoe T.A."/>
            <person name="Crawford N.G."/>
            <person name="Densmore L.D."/>
            <person name="Drew J.C."/>
            <person name="Edwards S.V."/>
            <person name="Faircloth B.C."/>
            <person name="Fujita M.K."/>
            <person name="Greenwold M.J."/>
            <person name="Hoffmann F.G."/>
            <person name="Howard J.M."/>
            <person name="Iguchi T."/>
            <person name="Janes D.E."/>
            <person name="Khan S.Y."/>
            <person name="Kohno S."/>
            <person name="de Koning A.J."/>
            <person name="Lance S.L."/>
            <person name="McCarthy F.M."/>
            <person name="McCormack J.E."/>
            <person name="Merchant M.E."/>
            <person name="Peterson D.G."/>
            <person name="Pollock D.D."/>
            <person name="Pourmand N."/>
            <person name="Raney B.J."/>
            <person name="Roessler K.A."/>
            <person name="Sanford J.R."/>
            <person name="Sawyer R.H."/>
            <person name="Schmidt C.J."/>
            <person name="Triplett E.W."/>
            <person name="Tuberville T.D."/>
            <person name="Venegas-Anaya M."/>
            <person name="Howard J.T."/>
            <person name="Jarvis E.D."/>
            <person name="Guillette L.J.Jr."/>
            <person name="Glenn T.C."/>
            <person name="Green R.E."/>
            <person name="Ray D.A."/>
        </authorList>
    </citation>
    <scope>NUCLEOTIDE SEQUENCE [LARGE SCALE GENOMIC DNA]</scope>
    <source>
        <strain evidence="2">KSC_2009_1</strain>
    </source>
</reference>
<dbReference type="Proteomes" id="UP000050525">
    <property type="component" value="Unassembled WGS sequence"/>
</dbReference>
<evidence type="ECO:0000256" key="1">
    <source>
        <dbReference type="SAM" id="MobiDB-lite"/>
    </source>
</evidence>
<dbReference type="Gene3D" id="3.40.50.720">
    <property type="entry name" value="NAD(P)-binding Rossmann-like Domain"/>
    <property type="match status" value="1"/>
</dbReference>
<evidence type="ECO:0000313" key="2">
    <source>
        <dbReference type="EMBL" id="KYO23560.1"/>
    </source>
</evidence>
<feature type="region of interest" description="Disordered" evidence="1">
    <location>
        <begin position="44"/>
        <end position="70"/>
    </location>
</feature>
<gene>
    <name evidence="2" type="ORF">Y1Q_0006943</name>
</gene>
<comment type="caution">
    <text evidence="2">The sequence shown here is derived from an EMBL/GenBank/DDBJ whole genome shotgun (WGS) entry which is preliminary data.</text>
</comment>